<proteinExistence type="predicted"/>
<sequence length="431" mass="49370">MGWSAASWWLSSCWAPFPTASSLSCNFKRHSCCTATTPPTDFPKRSFHHPDLTRPWIQPITPSLSPSLSPSRILVVSYNILGDQNASYHRDLYAHIPSHLMKWDRRKRLICQDLRGWDADIVCLQEVDRYDDILSDMKKEGYIGNYKRRTGEAVDGCAMLWKEKLVRLLEGESIEFREFGLRDNVAQLFVFEMCKDDSRRLLVGNIHVLFNPNRGDIKLGQIRLLLEKAHALSEKWGTIPVVLAGDFNSTPQSAIYKFLSSSELNLTMHDKRQLSGQNRCQPAQFLGMPRLMRKPFPFKDKFVRYCWTDEELITATGNSKYTKLKHPLKLYSSYATLKGNVRTRDRRVEPLATTYHSKFLGTVDYLWYTDGLTPTKVLDTLPVGILRSTGGLPSKKCGSDHLALVSEFAFVQSSRDEEQQQYTASEEEEPK</sequence>
<dbReference type="EMBL" id="CM056810">
    <property type="protein sequence ID" value="KAJ8646657.1"/>
    <property type="molecule type" value="Genomic_DNA"/>
</dbReference>
<reference evidence="1 2" key="1">
    <citation type="journal article" date="2022" name="Hortic Res">
        <title>A haplotype resolved chromosomal level avocado genome allows analysis of novel avocado genes.</title>
        <authorList>
            <person name="Nath O."/>
            <person name="Fletcher S.J."/>
            <person name="Hayward A."/>
            <person name="Shaw L.M."/>
            <person name="Masouleh A.K."/>
            <person name="Furtado A."/>
            <person name="Henry R.J."/>
            <person name="Mitter N."/>
        </authorList>
    </citation>
    <scope>NUCLEOTIDE SEQUENCE [LARGE SCALE GENOMIC DNA]</scope>
    <source>
        <strain evidence="2">cv. Hass</strain>
    </source>
</reference>
<accession>A0ACC2MLQ0</accession>
<name>A0ACC2MLQ0_PERAE</name>
<evidence type="ECO:0000313" key="2">
    <source>
        <dbReference type="Proteomes" id="UP001234297"/>
    </source>
</evidence>
<dbReference type="Proteomes" id="UP001234297">
    <property type="component" value="Chromosome 2"/>
</dbReference>
<comment type="caution">
    <text evidence="1">The sequence shown here is derived from an EMBL/GenBank/DDBJ whole genome shotgun (WGS) entry which is preliminary data.</text>
</comment>
<gene>
    <name evidence="1" type="ORF">MRB53_008405</name>
</gene>
<organism evidence="1 2">
    <name type="scientific">Persea americana</name>
    <name type="common">Avocado</name>
    <dbReference type="NCBI Taxonomy" id="3435"/>
    <lineage>
        <taxon>Eukaryota</taxon>
        <taxon>Viridiplantae</taxon>
        <taxon>Streptophyta</taxon>
        <taxon>Embryophyta</taxon>
        <taxon>Tracheophyta</taxon>
        <taxon>Spermatophyta</taxon>
        <taxon>Magnoliopsida</taxon>
        <taxon>Magnoliidae</taxon>
        <taxon>Laurales</taxon>
        <taxon>Lauraceae</taxon>
        <taxon>Persea</taxon>
    </lineage>
</organism>
<keyword evidence="2" id="KW-1185">Reference proteome</keyword>
<protein>
    <submittedName>
        <fullName evidence="1">Uncharacterized protein</fullName>
    </submittedName>
</protein>
<evidence type="ECO:0000313" key="1">
    <source>
        <dbReference type="EMBL" id="KAJ8646657.1"/>
    </source>
</evidence>